<feature type="domain" description="Amphi-Trp" evidence="1">
    <location>
        <begin position="1"/>
        <end position="86"/>
    </location>
</feature>
<name>A0ABY1QB94_9BACT</name>
<accession>A0ABY1QB94</accession>
<dbReference type="Proteomes" id="UP001158067">
    <property type="component" value="Unassembled WGS sequence"/>
</dbReference>
<dbReference type="EMBL" id="FXUG01000008">
    <property type="protein sequence ID" value="SMP64116.1"/>
    <property type="molecule type" value="Genomic_DNA"/>
</dbReference>
<comment type="caution">
    <text evidence="2">The sequence shown here is derived from an EMBL/GenBank/DDBJ whole genome shotgun (WGS) entry which is preliminary data.</text>
</comment>
<evidence type="ECO:0000313" key="3">
    <source>
        <dbReference type="Proteomes" id="UP001158067"/>
    </source>
</evidence>
<dbReference type="Pfam" id="PF20068">
    <property type="entry name" value="Amphi-Trp"/>
    <property type="match status" value="1"/>
</dbReference>
<dbReference type="NCBIfam" id="TIGR04354">
    <property type="entry name" value="amphi-Trp"/>
    <property type="match status" value="1"/>
</dbReference>
<proteinExistence type="predicted"/>
<keyword evidence="3" id="KW-1185">Reference proteome</keyword>
<organism evidence="2 3">
    <name type="scientific">Neorhodopirellula lusitana</name>
    <dbReference type="NCBI Taxonomy" id="445327"/>
    <lineage>
        <taxon>Bacteria</taxon>
        <taxon>Pseudomonadati</taxon>
        <taxon>Planctomycetota</taxon>
        <taxon>Planctomycetia</taxon>
        <taxon>Pirellulales</taxon>
        <taxon>Pirellulaceae</taxon>
        <taxon>Neorhodopirellula</taxon>
    </lineage>
</organism>
<protein>
    <submittedName>
        <fullName evidence="2">Amphi-Trp domain-containing protein</fullName>
    </submittedName>
</protein>
<gene>
    <name evidence="2" type="ORF">SAMN06265222_108171</name>
</gene>
<dbReference type="RefSeq" id="WP_283433538.1">
    <property type="nucleotide sequence ID" value="NZ_FXUG01000008.1"/>
</dbReference>
<evidence type="ECO:0000259" key="1">
    <source>
        <dbReference type="Pfam" id="PF20068"/>
    </source>
</evidence>
<sequence>MKQTTRFRHESLQDSDSVKTLLNSLVDGIAKGKIALEDEDGTMVIKPKGLSNLKITASQDEKKSRISIRLTWYEDTEPVREKEIKIASK</sequence>
<evidence type="ECO:0000313" key="2">
    <source>
        <dbReference type="EMBL" id="SMP64116.1"/>
    </source>
</evidence>
<reference evidence="2 3" key="1">
    <citation type="submission" date="2017-05" db="EMBL/GenBank/DDBJ databases">
        <authorList>
            <person name="Varghese N."/>
            <person name="Submissions S."/>
        </authorList>
    </citation>
    <scope>NUCLEOTIDE SEQUENCE [LARGE SCALE GENOMIC DNA]</scope>
    <source>
        <strain evidence="2 3">DSM 25457</strain>
    </source>
</reference>
<dbReference type="InterPro" id="IPR027598">
    <property type="entry name" value="Amphi-Trp_dom"/>
</dbReference>